<reference evidence="2 3" key="1">
    <citation type="submission" date="2020-05" db="EMBL/GenBank/DDBJ databases">
        <title>Complete genome sequencing of Campylobacter and Arcobacter type strains.</title>
        <authorList>
            <person name="Miller W.G."/>
            <person name="Yee E."/>
        </authorList>
    </citation>
    <scope>NUCLEOTIDE SEQUENCE [LARGE SCALE GENOMIC DNA]</scope>
    <source>
        <strain evidence="2 3">CCUG 73571</strain>
    </source>
</reference>
<keyword evidence="1" id="KW-1133">Transmembrane helix</keyword>
<keyword evidence="1" id="KW-0812">Transmembrane</keyword>
<evidence type="ECO:0000313" key="2">
    <source>
        <dbReference type="EMBL" id="QKF79581.1"/>
    </source>
</evidence>
<evidence type="ECO:0008006" key="4">
    <source>
        <dbReference type="Google" id="ProtNLM"/>
    </source>
</evidence>
<proteinExistence type="predicted"/>
<dbReference type="Proteomes" id="UP000509246">
    <property type="component" value="Chromosome"/>
</dbReference>
<dbReference type="GeneID" id="56586397"/>
<gene>
    <name evidence="2" type="ORF">CARM_0663</name>
</gene>
<dbReference type="AlphaFoldDB" id="A0A7L5I0C6"/>
<protein>
    <recommendedName>
        <fullName evidence="4">Small hydrophobic protein</fullName>
    </recommendedName>
</protein>
<dbReference type="EMBL" id="CP053825">
    <property type="protein sequence ID" value="QKF79581.1"/>
    <property type="molecule type" value="Genomic_DNA"/>
</dbReference>
<dbReference type="RefSeq" id="WP_167507489.1">
    <property type="nucleotide sequence ID" value="NZ_CBCSFY010000001.1"/>
</dbReference>
<keyword evidence="3" id="KW-1185">Reference proteome</keyword>
<feature type="transmembrane region" description="Helical" evidence="1">
    <location>
        <begin position="6"/>
        <end position="22"/>
    </location>
</feature>
<dbReference type="KEGG" id="carm:CARM_0663"/>
<accession>A0A7L5I0C6</accession>
<evidence type="ECO:0000256" key="1">
    <source>
        <dbReference type="SAM" id="Phobius"/>
    </source>
</evidence>
<organism evidence="2 3">
    <name type="scientific">Campylobacter armoricus</name>
    <dbReference type="NCBI Taxonomy" id="2505970"/>
    <lineage>
        <taxon>Bacteria</taxon>
        <taxon>Pseudomonadati</taxon>
        <taxon>Campylobacterota</taxon>
        <taxon>Epsilonproteobacteria</taxon>
        <taxon>Campylobacterales</taxon>
        <taxon>Campylobacteraceae</taxon>
        <taxon>Campylobacter</taxon>
    </lineage>
</organism>
<sequence length="46" mass="5657">MLDYIIIALFIAFMVFLVFGFNRQMQEKAKQREEKLKTKKDFKKNR</sequence>
<keyword evidence="1" id="KW-0472">Membrane</keyword>
<evidence type="ECO:0000313" key="3">
    <source>
        <dbReference type="Proteomes" id="UP000509246"/>
    </source>
</evidence>
<name>A0A7L5I0C6_9BACT</name>